<organism evidence="3">
    <name type="scientific">Aegilops tauschii</name>
    <name type="common">Tausch's goatgrass</name>
    <name type="synonym">Aegilops squarrosa</name>
    <dbReference type="NCBI Taxonomy" id="37682"/>
    <lineage>
        <taxon>Eukaryota</taxon>
        <taxon>Viridiplantae</taxon>
        <taxon>Streptophyta</taxon>
        <taxon>Embryophyta</taxon>
        <taxon>Tracheophyta</taxon>
        <taxon>Spermatophyta</taxon>
        <taxon>Magnoliopsida</taxon>
        <taxon>Liliopsida</taxon>
        <taxon>Poales</taxon>
        <taxon>Poaceae</taxon>
        <taxon>BOP clade</taxon>
        <taxon>Pooideae</taxon>
        <taxon>Triticodae</taxon>
        <taxon>Triticeae</taxon>
        <taxon>Triticinae</taxon>
        <taxon>Aegilops</taxon>
    </lineage>
</organism>
<evidence type="ECO:0000259" key="1">
    <source>
        <dbReference type="Pfam" id="PF23559"/>
    </source>
</evidence>
<dbReference type="AlphaFoldDB" id="M8BPJ3"/>
<dbReference type="Pfam" id="PF25019">
    <property type="entry name" value="LRR_R13L1-DRL21"/>
    <property type="match status" value="1"/>
</dbReference>
<dbReference type="PANTHER" id="PTHR47186">
    <property type="entry name" value="LEUCINE-RICH REPEAT-CONTAINING PROTEIN 57"/>
    <property type="match status" value="1"/>
</dbReference>
<proteinExistence type="predicted"/>
<accession>M8BPJ3</accession>
<dbReference type="PANTHER" id="PTHR47186:SF3">
    <property type="entry name" value="OS09G0267800 PROTEIN"/>
    <property type="match status" value="1"/>
</dbReference>
<protein>
    <recommendedName>
        <fullName evidence="4">NB-ARC domain-containing protein</fullName>
    </recommendedName>
</protein>
<dbReference type="Gene3D" id="3.80.10.10">
    <property type="entry name" value="Ribonuclease Inhibitor"/>
    <property type="match status" value="1"/>
</dbReference>
<dbReference type="EnsemblPlants" id="EMT23723">
    <property type="protein sequence ID" value="EMT23723"/>
    <property type="gene ID" value="F775_16224"/>
</dbReference>
<evidence type="ECO:0000313" key="3">
    <source>
        <dbReference type="EnsemblPlants" id="EMT23723"/>
    </source>
</evidence>
<name>M8BPJ3_AEGTA</name>
<reference evidence="3" key="1">
    <citation type="submission" date="2015-06" db="UniProtKB">
        <authorList>
            <consortium name="EnsemblPlants"/>
        </authorList>
    </citation>
    <scope>IDENTIFICATION</scope>
</reference>
<evidence type="ECO:0000259" key="2">
    <source>
        <dbReference type="Pfam" id="PF25019"/>
    </source>
</evidence>
<sequence length="274" mass="32127">MGKSTLAQYVFNDKRVEECFDVKILFSKGHMYGIEELIHLWVAEGFVDSCNMSKRMEDIGRDYFNGWSLFHSFNKFRMDIPMLCMISFMIWHSHSRNKTASDWKMVLQRLKKLRVLYLSLYNKSKLPESIGELKHLRYLNIIRSLVSELPRSLCTLYHLQFLQFSDKLHSLPEKQKGYELRQLGNMKELGGSLSVKNLDIVTGRDEALEAKLHQKSHLKSLHFAWCCRDDVNAEDRLHLEVLEGLKPPPQLLALAIQGYRAAKYPNWLFEDSHF</sequence>
<evidence type="ECO:0008006" key="4">
    <source>
        <dbReference type="Google" id="ProtNLM"/>
    </source>
</evidence>
<dbReference type="Pfam" id="PF23559">
    <property type="entry name" value="WHD_DRP"/>
    <property type="match status" value="1"/>
</dbReference>
<feature type="domain" description="Disease resistance protein winged helix" evidence="1">
    <location>
        <begin position="25"/>
        <end position="65"/>
    </location>
</feature>
<dbReference type="InterPro" id="IPR058922">
    <property type="entry name" value="WHD_DRP"/>
</dbReference>
<dbReference type="SUPFAM" id="SSF52058">
    <property type="entry name" value="L domain-like"/>
    <property type="match status" value="1"/>
</dbReference>
<dbReference type="InterPro" id="IPR056789">
    <property type="entry name" value="LRR_R13L1-DRL21"/>
</dbReference>
<feature type="domain" description="R13L1/DRL21-like LRR repeat region" evidence="2">
    <location>
        <begin position="180"/>
        <end position="272"/>
    </location>
</feature>
<dbReference type="InterPro" id="IPR032675">
    <property type="entry name" value="LRR_dom_sf"/>
</dbReference>